<evidence type="ECO:0000313" key="3">
    <source>
        <dbReference type="Proteomes" id="UP001267426"/>
    </source>
</evidence>
<dbReference type="PROSITE" id="PS51729">
    <property type="entry name" value="GNAT_YJDJ"/>
    <property type="match status" value="1"/>
</dbReference>
<accession>A0ABU3BUL1</accession>
<dbReference type="InterPro" id="IPR031165">
    <property type="entry name" value="GNAT_YJDJ"/>
</dbReference>
<dbReference type="RefSeq" id="WP_311665420.1">
    <property type="nucleotide sequence ID" value="NZ_JAVRHT010000045.1"/>
</dbReference>
<dbReference type="SUPFAM" id="SSF55729">
    <property type="entry name" value="Acyl-CoA N-acyltransferases (Nat)"/>
    <property type="match status" value="1"/>
</dbReference>
<evidence type="ECO:0000259" key="1">
    <source>
        <dbReference type="PROSITE" id="PS51729"/>
    </source>
</evidence>
<dbReference type="EMBL" id="JAVRHT010000045">
    <property type="protein sequence ID" value="MDT0632983.1"/>
    <property type="molecule type" value="Genomic_DNA"/>
</dbReference>
<sequence length="90" mass="9637">MPDVHHDPAAHTFSADVEGGAAELEYQHTGDTVTFVHTFVPEPARGGNVGSSLVEAGLAWARENDYTVVPQCPFVASYMDGHPETQDLLA</sequence>
<protein>
    <submittedName>
        <fullName evidence="2">GNAT family N-acetyltransferase</fullName>
        <ecNumber evidence="2">2.3.1.-</ecNumber>
    </submittedName>
</protein>
<comment type="caution">
    <text evidence="2">The sequence shown here is derived from an EMBL/GenBank/DDBJ whole genome shotgun (WGS) entry which is preliminary data.</text>
</comment>
<dbReference type="EC" id="2.3.1.-" evidence="2"/>
<dbReference type="PANTHER" id="PTHR31435">
    <property type="entry name" value="PROTEIN NATD1"/>
    <property type="match status" value="1"/>
</dbReference>
<keyword evidence="2" id="KW-0012">Acyltransferase</keyword>
<feature type="domain" description="N-acetyltransferase" evidence="1">
    <location>
        <begin position="5"/>
        <end position="90"/>
    </location>
</feature>
<dbReference type="Proteomes" id="UP001267426">
    <property type="component" value="Unassembled WGS sequence"/>
</dbReference>
<reference evidence="2 3" key="1">
    <citation type="submission" date="2023-09" db="EMBL/GenBank/DDBJ databases">
        <authorList>
            <person name="Rey-Velasco X."/>
        </authorList>
    </citation>
    <scope>NUCLEOTIDE SEQUENCE [LARGE SCALE GENOMIC DNA]</scope>
    <source>
        <strain evidence="2 3">F394</strain>
    </source>
</reference>
<name>A0ABU3BUL1_9BACT</name>
<proteinExistence type="predicted"/>
<dbReference type="Pfam" id="PF14542">
    <property type="entry name" value="Acetyltransf_CG"/>
    <property type="match status" value="1"/>
</dbReference>
<dbReference type="PANTHER" id="PTHR31435:SF9">
    <property type="entry name" value="PROTEIN NATD1"/>
    <property type="match status" value="1"/>
</dbReference>
<dbReference type="CDD" id="cd04301">
    <property type="entry name" value="NAT_SF"/>
    <property type="match status" value="1"/>
</dbReference>
<dbReference type="InterPro" id="IPR016181">
    <property type="entry name" value="Acyl_CoA_acyltransferase"/>
</dbReference>
<dbReference type="GO" id="GO:0016746">
    <property type="term" value="F:acyltransferase activity"/>
    <property type="evidence" value="ECO:0007669"/>
    <property type="project" value="UniProtKB-KW"/>
</dbReference>
<evidence type="ECO:0000313" key="2">
    <source>
        <dbReference type="EMBL" id="MDT0632983.1"/>
    </source>
</evidence>
<gene>
    <name evidence="2" type="ORF">RM540_14590</name>
</gene>
<dbReference type="InterPro" id="IPR045057">
    <property type="entry name" value="Gcn5-rel_NAT"/>
</dbReference>
<organism evidence="2 3">
    <name type="scientific">Rubrivirga litoralis</name>
    <dbReference type="NCBI Taxonomy" id="3075598"/>
    <lineage>
        <taxon>Bacteria</taxon>
        <taxon>Pseudomonadati</taxon>
        <taxon>Rhodothermota</taxon>
        <taxon>Rhodothermia</taxon>
        <taxon>Rhodothermales</taxon>
        <taxon>Rubricoccaceae</taxon>
        <taxon>Rubrivirga</taxon>
    </lineage>
</organism>
<keyword evidence="2" id="KW-0808">Transferase</keyword>
<dbReference type="Gene3D" id="3.40.630.30">
    <property type="match status" value="1"/>
</dbReference>
<keyword evidence="3" id="KW-1185">Reference proteome</keyword>